<evidence type="ECO:0000259" key="9">
    <source>
        <dbReference type="Pfam" id="PF01743"/>
    </source>
</evidence>
<dbReference type="EMBL" id="QSBM01000033">
    <property type="protein sequence ID" value="RGX21156.1"/>
    <property type="molecule type" value="Genomic_DNA"/>
</dbReference>
<dbReference type="AlphaFoldDB" id="A0A413F725"/>
<dbReference type="Gene3D" id="1.10.3090.10">
    <property type="entry name" value="cca-adding enzyme, domain 2"/>
    <property type="match status" value="1"/>
</dbReference>
<dbReference type="OrthoDB" id="9805698at2"/>
<feature type="domain" description="Poly A polymerase head" evidence="9">
    <location>
        <begin position="33"/>
        <end position="148"/>
    </location>
</feature>
<dbReference type="GO" id="GO:0046872">
    <property type="term" value="F:metal ion binding"/>
    <property type="evidence" value="ECO:0007669"/>
    <property type="project" value="UniProtKB-KW"/>
</dbReference>
<evidence type="ECO:0000256" key="6">
    <source>
        <dbReference type="ARBA" id="ARBA00022842"/>
    </source>
</evidence>
<reference evidence="11 12" key="1">
    <citation type="submission" date="2018-08" db="EMBL/GenBank/DDBJ databases">
        <title>A genome reference for cultivated species of the human gut microbiota.</title>
        <authorList>
            <person name="Zou Y."/>
            <person name="Xue W."/>
            <person name="Luo G."/>
        </authorList>
    </citation>
    <scope>NUCLEOTIDE SEQUENCE [LARGE SCALE GENOMIC DNA]</scope>
    <source>
        <strain evidence="11 12">AF04-15</strain>
    </source>
</reference>
<dbReference type="InterPro" id="IPR043519">
    <property type="entry name" value="NT_sf"/>
</dbReference>
<evidence type="ECO:0000256" key="1">
    <source>
        <dbReference type="ARBA" id="ARBA00022679"/>
    </source>
</evidence>
<comment type="similarity">
    <text evidence="8">Belongs to the tRNA nucleotidyltransferase/poly(A) polymerase family.</text>
</comment>
<keyword evidence="3" id="KW-0548">Nucleotidyltransferase</keyword>
<dbReference type="InterPro" id="IPR006674">
    <property type="entry name" value="HD_domain"/>
</dbReference>
<dbReference type="GO" id="GO:0016779">
    <property type="term" value="F:nucleotidyltransferase activity"/>
    <property type="evidence" value="ECO:0007669"/>
    <property type="project" value="UniProtKB-KW"/>
</dbReference>
<evidence type="ECO:0000256" key="2">
    <source>
        <dbReference type="ARBA" id="ARBA00022694"/>
    </source>
</evidence>
<dbReference type="SUPFAM" id="SSF81891">
    <property type="entry name" value="Poly A polymerase C-terminal region-like"/>
    <property type="match status" value="1"/>
</dbReference>
<accession>A0A413F725</accession>
<evidence type="ECO:0000256" key="4">
    <source>
        <dbReference type="ARBA" id="ARBA00022723"/>
    </source>
</evidence>
<dbReference type="Gene3D" id="3.30.460.10">
    <property type="entry name" value="Beta Polymerase, domain 2"/>
    <property type="match status" value="1"/>
</dbReference>
<dbReference type="GO" id="GO:0000166">
    <property type="term" value="F:nucleotide binding"/>
    <property type="evidence" value="ECO:0007669"/>
    <property type="project" value="UniProtKB-KW"/>
</dbReference>
<keyword evidence="4" id="KW-0479">Metal-binding</keyword>
<evidence type="ECO:0000256" key="3">
    <source>
        <dbReference type="ARBA" id="ARBA00022695"/>
    </source>
</evidence>
<dbReference type="Pfam" id="PF01743">
    <property type="entry name" value="PolyA_pol"/>
    <property type="match status" value="1"/>
</dbReference>
<evidence type="ECO:0000256" key="7">
    <source>
        <dbReference type="ARBA" id="ARBA00022884"/>
    </source>
</evidence>
<keyword evidence="2" id="KW-0819">tRNA processing</keyword>
<dbReference type="SUPFAM" id="SSF81301">
    <property type="entry name" value="Nucleotidyltransferase"/>
    <property type="match status" value="1"/>
</dbReference>
<dbReference type="Gene3D" id="1.10.246.80">
    <property type="match status" value="1"/>
</dbReference>
<feature type="domain" description="HD" evidence="10">
    <location>
        <begin position="248"/>
        <end position="343"/>
    </location>
</feature>
<evidence type="ECO:0000313" key="11">
    <source>
        <dbReference type="EMBL" id="RGX21156.1"/>
    </source>
</evidence>
<keyword evidence="1 8" id="KW-0808">Transferase</keyword>
<proteinExistence type="inferred from homology"/>
<dbReference type="Pfam" id="PF01966">
    <property type="entry name" value="HD"/>
    <property type="match status" value="1"/>
</dbReference>
<sequence>MRGWLEVRLEIEHPLPVEPVLKRLEDFGHRACLAGDCVRDWLLGRIPEVWEILSSALPGEIAGLFAGAGMEKISINAQDGAVGLRNRHYSCEIISLSGGSREGERDFMGCLEEELSRRDFTVNAIAYSLKDGFVDPFLGRADLENGIICCVGDPNRYFAGNGPAILRAVRTAALLGFRPDARLLQAAIEHRETLAAVPADYVGGELRQIFSGCGDGLAGLVRQTQEILLTILPELIPMVGFQQNNRYHVHDVWQHTLAALEAAGRDEIVRFAVLFHDIGKPYCYTEDGDGTGHFYGHGAVSANIADQVLGRLGFDGEIRAKIAELVKYHDVDFKESHRSMRRWLSRLGPEQMRRLLEVRRCDIWGQNPQLIRERTEEISRFTSILEEVEAEEAHFRVRDLAVSGADLIKIGYTPGRGLGEALRGLAAMVEDGRLHNERVSLLEEASRQLVVDTNICS</sequence>
<comment type="caution">
    <text evidence="11">The sequence shown here is derived from an EMBL/GenBank/DDBJ whole genome shotgun (WGS) entry which is preliminary data.</text>
</comment>
<keyword evidence="7 8" id="KW-0694">RNA-binding</keyword>
<name>A0A413F725_9FIRM</name>
<keyword evidence="6" id="KW-0460">Magnesium</keyword>
<dbReference type="PANTHER" id="PTHR47545">
    <property type="entry name" value="MULTIFUNCTIONAL CCA PROTEIN"/>
    <property type="match status" value="1"/>
</dbReference>
<evidence type="ECO:0000256" key="5">
    <source>
        <dbReference type="ARBA" id="ARBA00022741"/>
    </source>
</evidence>
<dbReference type="GO" id="GO:0008033">
    <property type="term" value="P:tRNA processing"/>
    <property type="evidence" value="ECO:0007669"/>
    <property type="project" value="UniProtKB-KW"/>
</dbReference>
<gene>
    <name evidence="11" type="ORF">DWV29_26830</name>
</gene>
<evidence type="ECO:0000256" key="8">
    <source>
        <dbReference type="RuleBase" id="RU003953"/>
    </source>
</evidence>
<protein>
    <submittedName>
        <fullName evidence="11">CCA tRNA nucleotidyltransferase</fullName>
    </submittedName>
</protein>
<evidence type="ECO:0000313" key="12">
    <source>
        <dbReference type="Proteomes" id="UP000283880"/>
    </source>
</evidence>
<organism evidence="11 12">
    <name type="scientific">Enterocloster asparagiformis</name>
    <dbReference type="NCBI Taxonomy" id="333367"/>
    <lineage>
        <taxon>Bacteria</taxon>
        <taxon>Bacillati</taxon>
        <taxon>Bacillota</taxon>
        <taxon>Clostridia</taxon>
        <taxon>Lachnospirales</taxon>
        <taxon>Lachnospiraceae</taxon>
        <taxon>Enterocloster</taxon>
    </lineage>
</organism>
<dbReference type="InterPro" id="IPR002646">
    <property type="entry name" value="PolA_pol_head_dom"/>
</dbReference>
<dbReference type="GO" id="GO:0003723">
    <property type="term" value="F:RNA binding"/>
    <property type="evidence" value="ECO:0007669"/>
    <property type="project" value="UniProtKB-KW"/>
</dbReference>
<keyword evidence="5" id="KW-0547">Nucleotide-binding</keyword>
<evidence type="ECO:0000259" key="10">
    <source>
        <dbReference type="Pfam" id="PF01966"/>
    </source>
</evidence>
<dbReference type="InterPro" id="IPR050124">
    <property type="entry name" value="tRNA_CCA-adding_enzyme"/>
</dbReference>
<dbReference type="Proteomes" id="UP000283880">
    <property type="component" value="Unassembled WGS sequence"/>
</dbReference>